<proteinExistence type="predicted"/>
<feature type="domain" description="Endonuclease/exonuclease/phosphatase" evidence="2">
    <location>
        <begin position="68"/>
        <end position="271"/>
    </location>
</feature>
<keyword evidence="3" id="KW-0255">Endonuclease</keyword>
<dbReference type="AlphaFoldDB" id="A0A223ARL6"/>
<dbReference type="PANTHER" id="PTHR14859:SF1">
    <property type="entry name" value="PGAP2-INTERACTING PROTEIN"/>
    <property type="match status" value="1"/>
</dbReference>
<gene>
    <name evidence="3" type="ORF">AXF17_03575</name>
</gene>
<name>A0A223ARL6_9FIRM</name>
<dbReference type="RefSeq" id="WP_094233849.1">
    <property type="nucleotide sequence ID" value="NZ_CP016199.1"/>
</dbReference>
<dbReference type="InterPro" id="IPR036691">
    <property type="entry name" value="Endo/exonu/phosph_ase_sf"/>
</dbReference>
<accession>A0A223ARL6</accession>
<dbReference type="InterPro" id="IPR005135">
    <property type="entry name" value="Endo/exonuclease/phosphatase"/>
</dbReference>
<keyword evidence="3" id="KW-0378">Hydrolase</keyword>
<dbReference type="GO" id="GO:0004519">
    <property type="term" value="F:endonuclease activity"/>
    <property type="evidence" value="ECO:0007669"/>
    <property type="project" value="UniProtKB-KW"/>
</dbReference>
<dbReference type="Proteomes" id="UP000214689">
    <property type="component" value="Chromosome"/>
</dbReference>
<reference evidence="4" key="1">
    <citation type="submission" date="2016-05" db="EMBL/GenBank/DDBJ databases">
        <authorList>
            <person name="Holder M.E."/>
            <person name="Ajami N.J."/>
            <person name="Petrosino J.F."/>
        </authorList>
    </citation>
    <scope>NUCLEOTIDE SEQUENCE [LARGE SCALE GENOMIC DNA]</scope>
    <source>
        <strain evidence="4">ATCC 700696</strain>
    </source>
</reference>
<dbReference type="GO" id="GO:0016020">
    <property type="term" value="C:membrane"/>
    <property type="evidence" value="ECO:0007669"/>
    <property type="project" value="GOC"/>
</dbReference>
<keyword evidence="1" id="KW-1133">Transmembrane helix</keyword>
<dbReference type="InterPro" id="IPR051916">
    <property type="entry name" value="GPI-anchor_lipid_remodeler"/>
</dbReference>
<dbReference type="SUPFAM" id="SSF56219">
    <property type="entry name" value="DNase I-like"/>
    <property type="match status" value="1"/>
</dbReference>
<evidence type="ECO:0000256" key="1">
    <source>
        <dbReference type="SAM" id="Phobius"/>
    </source>
</evidence>
<feature type="transmembrane region" description="Helical" evidence="1">
    <location>
        <begin position="14"/>
        <end position="38"/>
    </location>
</feature>
<evidence type="ECO:0000313" key="3">
    <source>
        <dbReference type="EMBL" id="ASS37621.1"/>
    </source>
</evidence>
<dbReference type="Pfam" id="PF03372">
    <property type="entry name" value="Exo_endo_phos"/>
    <property type="match status" value="1"/>
</dbReference>
<evidence type="ECO:0000313" key="4">
    <source>
        <dbReference type="Proteomes" id="UP000214689"/>
    </source>
</evidence>
<protein>
    <submittedName>
        <fullName evidence="3">Endonuclease</fullName>
    </submittedName>
</protein>
<dbReference type="EMBL" id="CP016199">
    <property type="protein sequence ID" value="ASS37621.1"/>
    <property type="molecule type" value="Genomic_DNA"/>
</dbReference>
<evidence type="ECO:0000259" key="2">
    <source>
        <dbReference type="Pfam" id="PF03372"/>
    </source>
</evidence>
<organism evidence="3 4">
    <name type="scientific">Mogibacterium pumilum</name>
    <dbReference type="NCBI Taxonomy" id="86332"/>
    <lineage>
        <taxon>Bacteria</taxon>
        <taxon>Bacillati</taxon>
        <taxon>Bacillota</taxon>
        <taxon>Clostridia</taxon>
        <taxon>Peptostreptococcales</taxon>
        <taxon>Anaerovoracaceae</taxon>
        <taxon>Mogibacterium</taxon>
    </lineage>
</organism>
<dbReference type="GO" id="GO:0006506">
    <property type="term" value="P:GPI anchor biosynthetic process"/>
    <property type="evidence" value="ECO:0007669"/>
    <property type="project" value="TreeGrafter"/>
</dbReference>
<dbReference type="Gene3D" id="3.60.10.10">
    <property type="entry name" value="Endonuclease/exonuclease/phosphatase"/>
    <property type="match status" value="1"/>
</dbReference>
<keyword evidence="4" id="KW-1185">Reference proteome</keyword>
<dbReference type="PANTHER" id="PTHR14859">
    <property type="entry name" value="CALCOFLUOR WHITE HYPERSENSITIVE PROTEIN PRECURSOR"/>
    <property type="match status" value="1"/>
</dbReference>
<keyword evidence="1" id="KW-0472">Membrane</keyword>
<keyword evidence="1" id="KW-0812">Transmembrane</keyword>
<keyword evidence="3" id="KW-0540">Nuclease</keyword>
<dbReference type="OrthoDB" id="7616949at2"/>
<sequence length="363" mass="40532">MRSKPETKSTIKRILKVFVAIVMILMLSFAGLIAFISVNEYKPASVEKLSINGKAFKEVKKGDTVKVMTWNIGFGALGDNADFFMDGGSHVLTSSEKRVNKNIGAISDEINKEAPDITMIQEVDKDSRRSYHIDQVAQLGKATDSREYSYARNYKAAFVPYPMPPLGKMDSGLMTLSTIKANSSKRVSLPVSFKWPVRTINLKRCLLVTRTKVRGTDKELVYINLHLEAYDKGEGKKAQTKALNKILTQEAAKGNYVIAGGDFNQVFNNVGTDDYPVYKGLWKPGVIDISEYDSSLNFVMDSTNPTCRSLDKPFKGADKSKFQYYVIDGIIYSSNIEMSYCKTVELGFKNSDHNPVVAEIKLK</sequence>